<dbReference type="InterPro" id="IPR034151">
    <property type="entry name" value="TOPRIM_DnaG_bac"/>
</dbReference>
<comment type="caution">
    <text evidence="2">The sequence shown here is derived from an EMBL/GenBank/DDBJ whole genome shotgun (WGS) entry which is preliminary data.</text>
</comment>
<dbReference type="EMBL" id="VSIJ01000005">
    <property type="protein sequence ID" value="TXX67398.1"/>
    <property type="molecule type" value="Genomic_DNA"/>
</dbReference>
<dbReference type="InterPro" id="IPR013264">
    <property type="entry name" value="DNAG_N"/>
</dbReference>
<dbReference type="Gene3D" id="3.40.1360.10">
    <property type="match status" value="1"/>
</dbReference>
<dbReference type="CDD" id="cd03364">
    <property type="entry name" value="TOPRIM_DnaG_primases"/>
    <property type="match status" value="1"/>
</dbReference>
<name>A0ABD7SRD8_VIBCL</name>
<sequence>MNIADFLSGKYHEKPHEDVDVLDPVHLVLESACEKFEYHLSQESSIQDYLKVTRGLSDSTIKRFRMGFAPEGYTRLVSQSKTKRWQIMLQKSLGVSMTPEQCEDQFISILKIAGLVAERESTGEPYDRFRNRVMIPIRDKNGSVISFGGRILESTGSSKYLNGSDSPLFNKKSVLFNIDTIYNLYQSIQTDLINVKKLREVIAVEGYMDVIAMAEFGIDQGVAAMGTALSSEAFNELFKYTSNVILCFDGDEAGIKASKRAAIEAIPTLSADRNVLIYILPNDHDPDSYLKAMETTVNKVDCKEHFIEELYTGTPISTYLIELMQDEHNLSWDQPEVFFAYLEDLASRLPAHGKVRSELESFIQLKKNERDIELSNEELVSFMRLIN</sequence>
<reference evidence="2 3" key="1">
    <citation type="submission" date="2019-06" db="EMBL/GenBank/DDBJ databases">
        <title>Vibrio cholerae phylogeny based on whole-genome sequencing reveals genetic diversity and population strucutre.</title>
        <authorList>
            <person name="Zhiqiu Y."/>
            <person name="Bin L."/>
            <person name="Lingyan J."/>
        </authorList>
    </citation>
    <scope>NUCLEOTIDE SEQUENCE [LARGE SCALE GENOMIC DNA]</scope>
    <source>
        <strain evidence="2 3">N2814</strain>
    </source>
</reference>
<evidence type="ECO:0000313" key="3">
    <source>
        <dbReference type="Proteomes" id="UP000323819"/>
    </source>
</evidence>
<dbReference type="Gene3D" id="3.90.980.10">
    <property type="entry name" value="DNA primase, catalytic core, N-terminal domain"/>
    <property type="match status" value="1"/>
</dbReference>
<evidence type="ECO:0000259" key="1">
    <source>
        <dbReference type="PROSITE" id="PS50880"/>
    </source>
</evidence>
<dbReference type="Proteomes" id="UP000323819">
    <property type="component" value="Unassembled WGS sequence"/>
</dbReference>
<protein>
    <submittedName>
        <fullName evidence="2">Toprim domain-containing protein</fullName>
    </submittedName>
</protein>
<organism evidence="2 3">
    <name type="scientific">Vibrio cholerae</name>
    <dbReference type="NCBI Taxonomy" id="666"/>
    <lineage>
        <taxon>Bacteria</taxon>
        <taxon>Pseudomonadati</taxon>
        <taxon>Pseudomonadota</taxon>
        <taxon>Gammaproteobacteria</taxon>
        <taxon>Vibrionales</taxon>
        <taxon>Vibrionaceae</taxon>
        <taxon>Vibrio</taxon>
    </lineage>
</organism>
<dbReference type="SUPFAM" id="SSF56731">
    <property type="entry name" value="DNA primase core"/>
    <property type="match status" value="1"/>
</dbReference>
<dbReference type="Pfam" id="PF08275">
    <property type="entry name" value="DNAG_N"/>
    <property type="match status" value="2"/>
</dbReference>
<dbReference type="RefSeq" id="WP_148521545.1">
    <property type="nucleotide sequence ID" value="NZ_VSIJ01000005.1"/>
</dbReference>
<evidence type="ECO:0000313" key="2">
    <source>
        <dbReference type="EMBL" id="TXX67398.1"/>
    </source>
</evidence>
<accession>A0ABD7SRD8</accession>
<dbReference type="SMART" id="SM00493">
    <property type="entry name" value="TOPRIM"/>
    <property type="match status" value="1"/>
</dbReference>
<dbReference type="AlphaFoldDB" id="A0ABD7SRD8"/>
<proteinExistence type="predicted"/>
<dbReference type="PANTHER" id="PTHR30313">
    <property type="entry name" value="DNA PRIMASE"/>
    <property type="match status" value="1"/>
</dbReference>
<dbReference type="InterPro" id="IPR037068">
    <property type="entry name" value="DNA_primase_core_N_sf"/>
</dbReference>
<dbReference type="InterPro" id="IPR006171">
    <property type="entry name" value="TOPRIM_dom"/>
</dbReference>
<dbReference type="InterPro" id="IPR050219">
    <property type="entry name" value="DnaG_primase"/>
</dbReference>
<dbReference type="PANTHER" id="PTHR30313:SF2">
    <property type="entry name" value="DNA PRIMASE"/>
    <property type="match status" value="1"/>
</dbReference>
<feature type="domain" description="Toprim" evidence="1">
    <location>
        <begin position="199"/>
        <end position="281"/>
    </location>
</feature>
<gene>
    <name evidence="2" type="ORF">FXF03_02125</name>
</gene>
<dbReference type="Pfam" id="PF13155">
    <property type="entry name" value="Toprim_2"/>
    <property type="match status" value="1"/>
</dbReference>
<dbReference type="PROSITE" id="PS50880">
    <property type="entry name" value="TOPRIM"/>
    <property type="match status" value="1"/>
</dbReference>